<reference evidence="2" key="1">
    <citation type="thesis" date="2021" institute="BYU ScholarsArchive" country="Provo, UT, USA">
        <title>Applications of and Algorithms for Genome Assembly and Genomic Analyses with an Emphasis on Marine Teleosts.</title>
        <authorList>
            <person name="Pickett B.D."/>
        </authorList>
    </citation>
    <scope>NUCLEOTIDE SEQUENCE</scope>
    <source>
        <strain evidence="2">HI-2016</strain>
    </source>
</reference>
<comment type="caution">
    <text evidence="2">The sequence shown here is derived from an EMBL/GenBank/DDBJ whole genome shotgun (WGS) entry which is preliminary data.</text>
</comment>
<dbReference type="AlphaFoldDB" id="A0A8T2PEJ3"/>
<evidence type="ECO:0000313" key="2">
    <source>
        <dbReference type="EMBL" id="KAG9350954.1"/>
    </source>
</evidence>
<feature type="region of interest" description="Disordered" evidence="1">
    <location>
        <begin position="110"/>
        <end position="167"/>
    </location>
</feature>
<evidence type="ECO:0000256" key="1">
    <source>
        <dbReference type="SAM" id="MobiDB-lite"/>
    </source>
</evidence>
<evidence type="ECO:0000313" key="3">
    <source>
        <dbReference type="Proteomes" id="UP000824540"/>
    </source>
</evidence>
<accession>A0A8T2PEJ3</accession>
<dbReference type="EMBL" id="JAFBMS010000007">
    <property type="protein sequence ID" value="KAG9350954.1"/>
    <property type="molecule type" value="Genomic_DNA"/>
</dbReference>
<sequence length="254" mass="28162">MARNEEKHLGKLNRLWLQKEREAAAVKKWIPSIKNEIEFYLQQSQLSHYPERKIAEFQQNIEELGEEYKRYIRKLRFLDPSCKHHPWTPRAYTKRRQEDGHQCAAKRLCTTKSSGQPSQDSAVCDGFSRSRDDGSQASGQPLRLDSHLPSPPPVSSTSGLPDQDQPLSFNTTRMALKLAGSRSAPSSLHSAGMTRVLLSGLPNLHSTCTAQPAVAQGTACLQKGATEPLDPSLVPQSKPHDLGLGCYSSSDDDT</sequence>
<dbReference type="OrthoDB" id="5983780at2759"/>
<keyword evidence="3" id="KW-1185">Reference proteome</keyword>
<proteinExistence type="predicted"/>
<feature type="compositionally biased region" description="Polar residues" evidence="1">
    <location>
        <begin position="155"/>
        <end position="167"/>
    </location>
</feature>
<gene>
    <name evidence="2" type="ORF">JZ751_024843</name>
</gene>
<dbReference type="Proteomes" id="UP000824540">
    <property type="component" value="Unassembled WGS sequence"/>
</dbReference>
<protein>
    <submittedName>
        <fullName evidence="2">Uncharacterized protein</fullName>
    </submittedName>
</protein>
<feature type="compositionally biased region" description="Polar residues" evidence="1">
    <location>
        <begin position="110"/>
        <end position="121"/>
    </location>
</feature>
<name>A0A8T2PEJ3_9TELE</name>
<feature type="region of interest" description="Disordered" evidence="1">
    <location>
        <begin position="225"/>
        <end position="254"/>
    </location>
</feature>
<organism evidence="2 3">
    <name type="scientific">Albula glossodonta</name>
    <name type="common">roundjaw bonefish</name>
    <dbReference type="NCBI Taxonomy" id="121402"/>
    <lineage>
        <taxon>Eukaryota</taxon>
        <taxon>Metazoa</taxon>
        <taxon>Chordata</taxon>
        <taxon>Craniata</taxon>
        <taxon>Vertebrata</taxon>
        <taxon>Euteleostomi</taxon>
        <taxon>Actinopterygii</taxon>
        <taxon>Neopterygii</taxon>
        <taxon>Teleostei</taxon>
        <taxon>Albuliformes</taxon>
        <taxon>Albulidae</taxon>
        <taxon>Albula</taxon>
    </lineage>
</organism>